<dbReference type="EMBL" id="LAZR01041976">
    <property type="protein sequence ID" value="KKL10646.1"/>
    <property type="molecule type" value="Genomic_DNA"/>
</dbReference>
<sequence>IGRPAGSPLTPRFASDVGTGTLIALTEELITAWTAARQVEQPIVITKKPRGWIVAGSIAFALLGIGSIAWIASRDVKPRRRRRR</sequence>
<keyword evidence="1" id="KW-0812">Transmembrane</keyword>
<comment type="caution">
    <text evidence="2">The sequence shown here is derived from an EMBL/GenBank/DDBJ whole genome shotgun (WGS) entry which is preliminary data.</text>
</comment>
<dbReference type="AlphaFoldDB" id="A0A0F9CYA0"/>
<evidence type="ECO:0000313" key="2">
    <source>
        <dbReference type="EMBL" id="KKL10646.1"/>
    </source>
</evidence>
<protein>
    <submittedName>
        <fullName evidence="2">Uncharacterized protein</fullName>
    </submittedName>
</protein>
<reference evidence="2" key="1">
    <citation type="journal article" date="2015" name="Nature">
        <title>Complex archaea that bridge the gap between prokaryotes and eukaryotes.</title>
        <authorList>
            <person name="Spang A."/>
            <person name="Saw J.H."/>
            <person name="Jorgensen S.L."/>
            <person name="Zaremba-Niedzwiedzka K."/>
            <person name="Martijn J."/>
            <person name="Lind A.E."/>
            <person name="van Eijk R."/>
            <person name="Schleper C."/>
            <person name="Guy L."/>
            <person name="Ettema T.J."/>
        </authorList>
    </citation>
    <scope>NUCLEOTIDE SEQUENCE</scope>
</reference>
<name>A0A0F9CYA0_9ZZZZ</name>
<accession>A0A0F9CYA0</accession>
<proteinExistence type="predicted"/>
<feature type="non-terminal residue" evidence="2">
    <location>
        <position position="1"/>
    </location>
</feature>
<organism evidence="2">
    <name type="scientific">marine sediment metagenome</name>
    <dbReference type="NCBI Taxonomy" id="412755"/>
    <lineage>
        <taxon>unclassified sequences</taxon>
        <taxon>metagenomes</taxon>
        <taxon>ecological metagenomes</taxon>
    </lineage>
</organism>
<gene>
    <name evidence="2" type="ORF">LCGC14_2553760</name>
</gene>
<evidence type="ECO:0000256" key="1">
    <source>
        <dbReference type="SAM" id="Phobius"/>
    </source>
</evidence>
<keyword evidence="1" id="KW-1133">Transmembrane helix</keyword>
<feature type="transmembrane region" description="Helical" evidence="1">
    <location>
        <begin position="52"/>
        <end position="73"/>
    </location>
</feature>
<keyword evidence="1" id="KW-0472">Membrane</keyword>